<name>A0A0N1F4T3_9HYPH</name>
<protein>
    <submittedName>
        <fullName evidence="1">Uncharacterized protein</fullName>
    </submittedName>
</protein>
<organism evidence="1 2">
    <name type="scientific">Bosea vaviloviae</name>
    <dbReference type="NCBI Taxonomy" id="1526658"/>
    <lineage>
        <taxon>Bacteria</taxon>
        <taxon>Pseudomonadati</taxon>
        <taxon>Pseudomonadota</taxon>
        <taxon>Alphaproteobacteria</taxon>
        <taxon>Hyphomicrobiales</taxon>
        <taxon>Boseaceae</taxon>
        <taxon>Bosea</taxon>
    </lineage>
</organism>
<dbReference type="Proteomes" id="UP000037822">
    <property type="component" value="Unassembled WGS sequence"/>
</dbReference>
<dbReference type="EMBL" id="LGSZ01000028">
    <property type="protein sequence ID" value="KPH81454.1"/>
    <property type="molecule type" value="Genomic_DNA"/>
</dbReference>
<evidence type="ECO:0000313" key="2">
    <source>
        <dbReference type="Proteomes" id="UP000037822"/>
    </source>
</evidence>
<comment type="caution">
    <text evidence="1">The sequence shown here is derived from an EMBL/GenBank/DDBJ whole genome shotgun (WGS) entry which is preliminary data.</text>
</comment>
<dbReference type="InterPro" id="IPR004629">
    <property type="entry name" value="WecG_TagA_CpsF"/>
</dbReference>
<reference evidence="1 2" key="1">
    <citation type="submission" date="2015-07" db="EMBL/GenBank/DDBJ databases">
        <title>Whole genome sequencing of Bosea vaviloviae isolated from cave pool.</title>
        <authorList>
            <person name="Tan N.E.H."/>
            <person name="Lee Y.P."/>
            <person name="Gan H.M."/>
            <person name="Barton H."/>
            <person name="Savka M.A."/>
        </authorList>
    </citation>
    <scope>NUCLEOTIDE SEQUENCE [LARGE SCALE GENOMIC DNA]</scope>
    <source>
        <strain evidence="1 2">SD260</strain>
    </source>
</reference>
<dbReference type="Pfam" id="PF03808">
    <property type="entry name" value="Glyco_tran_WecG"/>
    <property type="match status" value="1"/>
</dbReference>
<dbReference type="GO" id="GO:0016740">
    <property type="term" value="F:transferase activity"/>
    <property type="evidence" value="ECO:0007669"/>
    <property type="project" value="InterPro"/>
</dbReference>
<gene>
    <name evidence="1" type="ORF">AE618_06710</name>
</gene>
<accession>A0A0N1F4T3</accession>
<sequence>MWPAKATHLPKVPRTSQAPGLPELLAQAQGGGTRVFFFGSAPGIVYALRDKVASDFPRLVIAGICDADFSGAVSSAIVDFIAATTPGMIVVDMAEREFSAFVRSNGHRFPDASLVHLDGAFCAYLLPQGRRAVLSRRSLRHGVPLIARSLSAARFCGIVLAQLLQGGMSRVRVARSGAAMRRDG</sequence>
<evidence type="ECO:0000313" key="1">
    <source>
        <dbReference type="EMBL" id="KPH81454.1"/>
    </source>
</evidence>
<dbReference type="PATRIC" id="fig|1526658.3.peg.2007"/>
<keyword evidence="2" id="KW-1185">Reference proteome</keyword>
<dbReference type="AlphaFoldDB" id="A0A0N1F4T3"/>
<proteinExistence type="predicted"/>